<feature type="binding site" evidence="1">
    <location>
        <position position="613"/>
    </location>
    <ligand>
        <name>Ca(2+)</name>
        <dbReference type="ChEBI" id="CHEBI:29108"/>
    </ligand>
</feature>
<evidence type="ECO:0000256" key="1">
    <source>
        <dbReference type="PROSITE-ProRule" id="PRU01032"/>
    </source>
</evidence>
<dbReference type="GO" id="GO:0008240">
    <property type="term" value="F:tripeptidyl-peptidase activity"/>
    <property type="evidence" value="ECO:0007669"/>
    <property type="project" value="TreeGrafter"/>
</dbReference>
<dbReference type="PANTHER" id="PTHR14218:SF15">
    <property type="entry name" value="TRIPEPTIDYL-PEPTIDASE 1"/>
    <property type="match status" value="1"/>
</dbReference>
<gene>
    <name evidence="3" type="ORF">GCM10007301_57010</name>
</gene>
<dbReference type="EMBL" id="BMCT01000016">
    <property type="protein sequence ID" value="GGF89707.1"/>
    <property type="molecule type" value="Genomic_DNA"/>
</dbReference>
<feature type="binding site" evidence="1">
    <location>
        <position position="647"/>
    </location>
    <ligand>
        <name>Ca(2+)</name>
        <dbReference type="ChEBI" id="CHEBI:29108"/>
    </ligand>
</feature>
<feature type="active site" description="Charge relay system" evidence="1">
    <location>
        <position position="300"/>
    </location>
</feature>
<keyword evidence="1" id="KW-0106">Calcium</keyword>
<dbReference type="Pfam" id="PF13448">
    <property type="entry name" value="DUF4114"/>
    <property type="match status" value="1"/>
</dbReference>
<dbReference type="InterPro" id="IPR030400">
    <property type="entry name" value="Sedolisin_dom"/>
</dbReference>
<evidence type="ECO:0000259" key="2">
    <source>
        <dbReference type="PROSITE" id="PS51695"/>
    </source>
</evidence>
<keyword evidence="1" id="KW-0378">Hydrolase</keyword>
<dbReference type="Gene3D" id="3.40.50.200">
    <property type="entry name" value="Peptidase S8/S53 domain"/>
    <property type="match status" value="1"/>
</dbReference>
<dbReference type="InterPro" id="IPR025193">
    <property type="entry name" value="DUF4114"/>
</dbReference>
<sequence length="975" mass="101734">MAQVQLPNSTFLDYTSYGMTDATSVAAAYGLSLPATPAWQTINVAITLPRVNDPTALLQSDWATRQTTLKALGDAGTLWSTYGASQTDFNAAVATLQSMSIPVLGLTGDDGYISSAASRTIWMQLTPAHFHLLFGTPAYQSASLQDYGLYYWHNSLSLPDTIHATGVWFDTTPIWGQYPATSDQSGGAVITPAQGPQSIGNALSPLSQDGDYRESNVSAGDIADWYYNFPLTDQTIPTKTIGLVEPGIGAALPPSFTRSFQELYDAFRREVGITTSGEYYLVAPNGQNYFLGNAGERSLDMGVVASATPGSRIGLYAGSGFNNHANSSSYTAFQQAFWDEANNPSVVSSSFSIFQQSAPGSPFAVAAHELFVDAALRNITVSFADNDWGSSWNFGNGLANVANNSSSPYALIIGGTSLTTLEAAPRDHTVSGTTDTAGSLYGLAMAGDRATLWRLMESGLNVLPSSVSVEDAPKVALLESVWNTYTVTGSRLYPIMGSDVAAGDGGVDTSQATPWYQTAYGLTPTSVNPGHATGRGTPDVSANAGGNMFYITPTANMTGISWDDGTSAAAPLWASLIAQIDTVFADQGLPDLGFANDLLYQASAIAPAAFNDVTYGNNVSSFLYGGSLATGTYSVTLTGYGYYAAPGYDLTSGLGSPNGTLLARALTAIAHEQMAAHLPSGDRPDMLTSTGGGLWTSGADQSLLYQAMASDDAGISVLGGGQATSFHSGSADLYAWTSRLAQQSLQPDFDAALVRLFDGAAQGHVAQAQVHAGDALLVAVNAGLASAPQASLTGAFGFADFITDDAAVHVARPVAVAETAGGADDQTAVVRLRQNGADDVSITFYRVDTLSGSIEGLAPGSAGYAEKAEGRAYATVSGATHIDGPGYGAYADTLITHVDAGDIIAMRLTNETSGHIFWGFAQANESVSGSAVGHLWNYGLNTWGFEDIYGGGDRDYNDLIVQLDFTSSSGHGWLA</sequence>
<dbReference type="PROSITE" id="PS51695">
    <property type="entry name" value="SEDOLISIN"/>
    <property type="match status" value="1"/>
</dbReference>
<dbReference type="PANTHER" id="PTHR14218">
    <property type="entry name" value="PROTEASE S8 TRIPEPTIDYL PEPTIDASE I CLN2"/>
    <property type="match status" value="1"/>
</dbReference>
<reference evidence="3" key="2">
    <citation type="submission" date="2020-09" db="EMBL/GenBank/DDBJ databases">
        <authorList>
            <person name="Sun Q."/>
            <person name="Sedlacek I."/>
        </authorList>
    </citation>
    <scope>NUCLEOTIDE SEQUENCE</scope>
    <source>
        <strain evidence="3">CCM 7897</strain>
    </source>
</reference>
<feature type="active site" description="Charge relay system" evidence="1">
    <location>
        <position position="296"/>
    </location>
</feature>
<comment type="caution">
    <text evidence="3">The sequence shown here is derived from an EMBL/GenBank/DDBJ whole genome shotgun (WGS) entry which is preliminary data.</text>
</comment>
<protein>
    <recommendedName>
        <fullName evidence="2">Peptidase S53 domain-containing protein</fullName>
    </recommendedName>
</protein>
<dbReference type="RefSeq" id="WP_188584284.1">
    <property type="nucleotide sequence ID" value="NZ_BMCT01000016.1"/>
</dbReference>
<dbReference type="InterPro" id="IPR050819">
    <property type="entry name" value="Tripeptidyl-peptidase_I"/>
</dbReference>
<dbReference type="AlphaFoldDB" id="A0A917CKP4"/>
<dbReference type="GO" id="GO:0004252">
    <property type="term" value="F:serine-type endopeptidase activity"/>
    <property type="evidence" value="ECO:0007669"/>
    <property type="project" value="UniProtKB-UniRule"/>
</dbReference>
<dbReference type="InterPro" id="IPR036852">
    <property type="entry name" value="Peptidase_S8/S53_dom_sf"/>
</dbReference>
<dbReference type="SUPFAM" id="SSF52743">
    <property type="entry name" value="Subtilisin-like"/>
    <property type="match status" value="1"/>
</dbReference>
<keyword evidence="1" id="KW-0720">Serine protease</keyword>
<comment type="cofactor">
    <cofactor evidence="1">
        <name>Ca(2+)</name>
        <dbReference type="ChEBI" id="CHEBI:29108"/>
    </cofactor>
    <text evidence="1">Binds 1 Ca(2+) ion per subunit.</text>
</comment>
<evidence type="ECO:0000313" key="4">
    <source>
        <dbReference type="Proteomes" id="UP000606044"/>
    </source>
</evidence>
<organism evidence="3 4">
    <name type="scientific">Azorhizobium oxalatiphilum</name>
    <dbReference type="NCBI Taxonomy" id="980631"/>
    <lineage>
        <taxon>Bacteria</taxon>
        <taxon>Pseudomonadati</taxon>
        <taxon>Pseudomonadota</taxon>
        <taxon>Alphaproteobacteria</taxon>
        <taxon>Hyphomicrobiales</taxon>
        <taxon>Xanthobacteraceae</taxon>
        <taxon>Azorhizobium</taxon>
    </lineage>
</organism>
<reference evidence="3" key="1">
    <citation type="journal article" date="2014" name="Int. J. Syst. Evol. Microbiol.">
        <title>Complete genome sequence of Corynebacterium casei LMG S-19264T (=DSM 44701T), isolated from a smear-ripened cheese.</title>
        <authorList>
            <consortium name="US DOE Joint Genome Institute (JGI-PGF)"/>
            <person name="Walter F."/>
            <person name="Albersmeier A."/>
            <person name="Kalinowski J."/>
            <person name="Ruckert C."/>
        </authorList>
    </citation>
    <scope>NUCLEOTIDE SEQUENCE</scope>
    <source>
        <strain evidence="3">CCM 7897</strain>
    </source>
</reference>
<dbReference type="Proteomes" id="UP000606044">
    <property type="component" value="Unassembled WGS sequence"/>
</dbReference>
<feature type="domain" description="Peptidase S53" evidence="2">
    <location>
        <begin position="217"/>
        <end position="669"/>
    </location>
</feature>
<dbReference type="GO" id="GO:0006508">
    <property type="term" value="P:proteolysis"/>
    <property type="evidence" value="ECO:0007669"/>
    <property type="project" value="UniProtKB-KW"/>
</dbReference>
<keyword evidence="4" id="KW-1185">Reference proteome</keyword>
<name>A0A917CKP4_9HYPH</name>
<feature type="active site" description="Charge relay system" evidence="1">
    <location>
        <position position="567"/>
    </location>
</feature>
<feature type="binding site" evidence="1">
    <location>
        <position position="649"/>
    </location>
    <ligand>
        <name>Ca(2+)</name>
        <dbReference type="ChEBI" id="CHEBI:29108"/>
    </ligand>
</feature>
<keyword evidence="1" id="KW-0645">Protease</keyword>
<accession>A0A917CKP4</accession>
<feature type="binding site" evidence="1">
    <location>
        <position position="612"/>
    </location>
    <ligand>
        <name>Ca(2+)</name>
        <dbReference type="ChEBI" id="CHEBI:29108"/>
    </ligand>
</feature>
<evidence type="ECO:0000313" key="3">
    <source>
        <dbReference type="EMBL" id="GGF89707.1"/>
    </source>
</evidence>
<proteinExistence type="predicted"/>
<keyword evidence="1" id="KW-0479">Metal-binding</keyword>
<dbReference type="GO" id="GO:0046872">
    <property type="term" value="F:metal ion binding"/>
    <property type="evidence" value="ECO:0007669"/>
    <property type="project" value="UniProtKB-UniRule"/>
</dbReference>